<dbReference type="AlphaFoldDB" id="A0A0N8S9N9"/>
<organism evidence="1 2">
    <name type="scientific">Pseudomonas savastanoi pv. nerii</name>
    <dbReference type="NCBI Taxonomy" id="360921"/>
    <lineage>
        <taxon>Bacteria</taxon>
        <taxon>Pseudomonadati</taxon>
        <taxon>Pseudomonadota</taxon>
        <taxon>Gammaproteobacteria</taxon>
        <taxon>Pseudomonadales</taxon>
        <taxon>Pseudomonadaceae</taxon>
        <taxon>Pseudomonas</taxon>
    </lineage>
</organism>
<dbReference type="RefSeq" id="WP_031596807.1">
    <property type="nucleotide sequence ID" value="NZ_LIHX01000184.1"/>
</dbReference>
<reference evidence="1 2" key="1">
    <citation type="submission" date="2018-08" db="EMBL/GenBank/DDBJ databases">
        <title>Recombination of ecologically and evolutionarily significant loci maintains genetic cohesion in the Pseudomonas syringae species complex.</title>
        <authorList>
            <person name="Dillon M."/>
            <person name="Thakur S."/>
            <person name="Almeida R.N.D."/>
            <person name="Weir B.S."/>
            <person name="Guttman D.S."/>
        </authorList>
    </citation>
    <scope>NUCLEOTIDE SEQUENCE [LARGE SCALE GENOMIC DNA]</scope>
    <source>
        <strain evidence="1 2">ICMP 13786</strain>
    </source>
</reference>
<dbReference type="Proteomes" id="UP000268636">
    <property type="component" value="Unassembled WGS sequence"/>
</dbReference>
<evidence type="ECO:0000313" key="1">
    <source>
        <dbReference type="EMBL" id="RMT71102.1"/>
    </source>
</evidence>
<comment type="caution">
    <text evidence="1">The sequence shown here is derived from an EMBL/GenBank/DDBJ whole genome shotgun (WGS) entry which is preliminary data.</text>
</comment>
<evidence type="ECO:0000313" key="2">
    <source>
        <dbReference type="Proteomes" id="UP000268636"/>
    </source>
</evidence>
<sequence length="100" mass="11329">MKTFCSENEKCQYRNRHILVCRNRVAADHIDQMKTVKYGDSDYQVPEFWSQLIAIAPKKGKVGEAIVIDHYAARGHVLDVGDCYPAITTLTSHGYTQALK</sequence>
<proteinExistence type="predicted"/>
<protein>
    <submittedName>
        <fullName evidence="1">Uncharacterized protein</fullName>
    </submittedName>
</protein>
<name>A0A0N8S9N9_PSESS</name>
<gene>
    <name evidence="1" type="ORF">ALP42_04275</name>
</gene>
<dbReference type="EMBL" id="RBTN01000275">
    <property type="protein sequence ID" value="RMT71102.1"/>
    <property type="molecule type" value="Genomic_DNA"/>
</dbReference>
<accession>A0A0N8S9N9</accession>